<dbReference type="Proteomes" id="UP000007523">
    <property type="component" value="Chromosome"/>
</dbReference>
<proteinExistence type="predicted"/>
<dbReference type="HOGENOM" id="CLU_1883700_0_0_9"/>
<dbReference type="KEGG" id="pmq:PM3016_6976"/>
<accession>H6NRD2</accession>
<evidence type="ECO:0000313" key="2">
    <source>
        <dbReference type="Proteomes" id="UP000007523"/>
    </source>
</evidence>
<dbReference type="AlphaFoldDB" id="H6NRD2"/>
<sequence length="135" mass="15437">MKRGEFNNYPNLIPLHQGLAYTVKLPDMVTNLLIVPYEYTGLAYIEPSPNPGNTINIFPYYLGQVIEEFELSHGTDLHKPSTEEAVLEKLYKHAWELEKAMAARGGSFEDYMMKMKGLIDFLRYFNSAVKIGKIS</sequence>
<dbReference type="STRING" id="1116391.PM3016_6976"/>
<dbReference type="EMBL" id="CP003235">
    <property type="protein sequence ID" value="AFC33567.1"/>
    <property type="molecule type" value="Genomic_DNA"/>
</dbReference>
<reference evidence="1 2" key="1">
    <citation type="journal article" date="2012" name="J. Bacteriol.">
        <title>Complete Genome Sequence of Paenibacillus mucilaginosus 3016, a Bacterium Functional as Microbial Fertilizer.</title>
        <authorList>
            <person name="Ma M."/>
            <person name="Wang Z."/>
            <person name="Li L."/>
            <person name="Jiang X."/>
            <person name="Guan D."/>
            <person name="Cao F."/>
            <person name="Chen H."/>
            <person name="Wang X."/>
            <person name="Shen D."/>
            <person name="Du B."/>
            <person name="Li J."/>
        </authorList>
    </citation>
    <scope>NUCLEOTIDE SEQUENCE [LARGE SCALE GENOMIC DNA]</scope>
    <source>
        <strain evidence="1 2">3016</strain>
    </source>
</reference>
<evidence type="ECO:0000313" key="1">
    <source>
        <dbReference type="EMBL" id="AFC33567.1"/>
    </source>
</evidence>
<gene>
    <name evidence="1" type="ORF">PM3016_6976</name>
</gene>
<keyword evidence="2" id="KW-1185">Reference proteome</keyword>
<organism evidence="1 2">
    <name type="scientific">Paenibacillus mucilaginosus 3016</name>
    <dbReference type="NCBI Taxonomy" id="1116391"/>
    <lineage>
        <taxon>Bacteria</taxon>
        <taxon>Bacillati</taxon>
        <taxon>Bacillota</taxon>
        <taxon>Bacilli</taxon>
        <taxon>Bacillales</taxon>
        <taxon>Paenibacillaceae</taxon>
        <taxon>Paenibacillus</taxon>
    </lineage>
</organism>
<protein>
    <submittedName>
        <fullName evidence="1">Uncharacterized protein</fullName>
    </submittedName>
</protein>
<name>H6NRD2_9BACL</name>